<evidence type="ECO:0000313" key="7">
    <source>
        <dbReference type="Proteomes" id="UP000286641"/>
    </source>
</evidence>
<gene>
    <name evidence="8" type="primary">IQCN</name>
</gene>
<feature type="compositionally biased region" description="Low complexity" evidence="6">
    <location>
        <begin position="1612"/>
        <end position="1622"/>
    </location>
</feature>
<dbReference type="InterPro" id="IPR027417">
    <property type="entry name" value="P-loop_NTPase"/>
</dbReference>
<evidence type="ECO:0000313" key="8">
    <source>
        <dbReference type="RefSeq" id="XP_025741096.1"/>
    </source>
</evidence>
<feature type="region of interest" description="Disordered" evidence="6">
    <location>
        <begin position="1"/>
        <end position="54"/>
    </location>
</feature>
<feature type="region of interest" description="Disordered" evidence="6">
    <location>
        <begin position="3742"/>
        <end position="3770"/>
    </location>
</feature>
<feature type="compositionally biased region" description="Basic and acidic residues" evidence="6">
    <location>
        <begin position="3618"/>
        <end position="3633"/>
    </location>
</feature>
<feature type="compositionally biased region" description="Polar residues" evidence="6">
    <location>
        <begin position="444"/>
        <end position="456"/>
    </location>
</feature>
<feature type="region of interest" description="Disordered" evidence="6">
    <location>
        <begin position="427"/>
        <end position="456"/>
    </location>
</feature>
<reference evidence="8" key="2">
    <citation type="submission" date="2025-08" db="UniProtKB">
        <authorList>
            <consortium name="RefSeq"/>
        </authorList>
    </citation>
    <scope>IDENTIFICATION</scope>
    <source>
        <tissue evidence="8">Blood</tissue>
    </source>
</reference>
<feature type="region of interest" description="Disordered" evidence="6">
    <location>
        <begin position="1551"/>
        <end position="1622"/>
    </location>
</feature>
<feature type="region of interest" description="Disordered" evidence="6">
    <location>
        <begin position="1442"/>
        <end position="1478"/>
    </location>
</feature>
<feature type="region of interest" description="Disordered" evidence="6">
    <location>
        <begin position="1317"/>
        <end position="1383"/>
    </location>
</feature>
<dbReference type="PANTHER" id="PTHR22590:SF2">
    <property type="entry name" value="IQ DOMAIN-CONTAINING PROTEIN N"/>
    <property type="match status" value="1"/>
</dbReference>
<accession>A0A3Q7RKS8</accession>
<dbReference type="RefSeq" id="XP_025741096.1">
    <property type="nucleotide sequence ID" value="XM_025885311.1"/>
</dbReference>
<evidence type="ECO:0000256" key="2">
    <source>
        <dbReference type="ARBA" id="ARBA00022737"/>
    </source>
</evidence>
<dbReference type="CTD" id="80726"/>
<evidence type="ECO:0000256" key="4">
    <source>
        <dbReference type="ARBA" id="ARBA00063186"/>
    </source>
</evidence>
<name>A0A3Q7RKS8_CALUR</name>
<keyword evidence="2" id="KW-0677">Repeat</keyword>
<dbReference type="FunFam" id="1.20.5.190:FF:000021">
    <property type="entry name" value="IQ motif containing N"/>
    <property type="match status" value="1"/>
</dbReference>
<dbReference type="PROSITE" id="PS50096">
    <property type="entry name" value="IQ"/>
    <property type="match status" value="5"/>
</dbReference>
<feature type="compositionally biased region" description="Basic and acidic residues" evidence="6">
    <location>
        <begin position="3757"/>
        <end position="3768"/>
    </location>
</feature>
<comment type="function">
    <text evidence="3">Essential for spermiogenesis and fertilization. May be required for manchette assembly in elongating spermatids.</text>
</comment>
<organism evidence="7 8">
    <name type="scientific">Callorhinus ursinus</name>
    <name type="common">Northern fur seal</name>
    <dbReference type="NCBI Taxonomy" id="34884"/>
    <lineage>
        <taxon>Eukaryota</taxon>
        <taxon>Metazoa</taxon>
        <taxon>Chordata</taxon>
        <taxon>Craniata</taxon>
        <taxon>Vertebrata</taxon>
        <taxon>Euteleostomi</taxon>
        <taxon>Mammalia</taxon>
        <taxon>Eutheria</taxon>
        <taxon>Laurasiatheria</taxon>
        <taxon>Carnivora</taxon>
        <taxon>Caniformia</taxon>
        <taxon>Pinnipedia</taxon>
        <taxon>Otariidae</taxon>
        <taxon>Callorhinus</taxon>
    </lineage>
</organism>
<dbReference type="SMART" id="SM00015">
    <property type="entry name" value="IQ"/>
    <property type="match status" value="6"/>
</dbReference>
<evidence type="ECO:0000256" key="3">
    <source>
        <dbReference type="ARBA" id="ARBA00057744"/>
    </source>
</evidence>
<evidence type="ECO:0000256" key="6">
    <source>
        <dbReference type="SAM" id="MobiDB-lite"/>
    </source>
</evidence>
<comment type="subunit">
    <text evidence="4">Interacts with calmodulin.</text>
</comment>
<dbReference type="Proteomes" id="UP000286641">
    <property type="component" value="Unplaced"/>
</dbReference>
<feature type="region of interest" description="Disordered" evidence="6">
    <location>
        <begin position="1662"/>
        <end position="1694"/>
    </location>
</feature>
<dbReference type="Pfam" id="PF00612">
    <property type="entry name" value="IQ"/>
    <property type="match status" value="5"/>
</dbReference>
<dbReference type="CDD" id="cd23767">
    <property type="entry name" value="IQCD"/>
    <property type="match status" value="5"/>
</dbReference>
<dbReference type="FunFam" id="1.20.5.190:FF:000041">
    <property type="entry name" value="IQ motif containing N"/>
    <property type="match status" value="1"/>
</dbReference>
<dbReference type="PANTHER" id="PTHR22590">
    <property type="entry name" value="MYOSIN MOTOR DOMAIN-CONTAINING PROTEIN"/>
    <property type="match status" value="1"/>
</dbReference>
<protein>
    <recommendedName>
        <fullName evidence="5">IQ domain-containing protein N</fullName>
    </recommendedName>
</protein>
<feature type="compositionally biased region" description="Polar residues" evidence="6">
    <location>
        <begin position="484"/>
        <end position="500"/>
    </location>
</feature>
<dbReference type="GO" id="GO:0007286">
    <property type="term" value="P:spermatid development"/>
    <property type="evidence" value="ECO:0007669"/>
    <property type="project" value="UniProtKB-ARBA"/>
</dbReference>
<keyword evidence="1" id="KW-0217">Developmental protein</keyword>
<feature type="region of interest" description="Disordered" evidence="6">
    <location>
        <begin position="3618"/>
        <end position="3637"/>
    </location>
</feature>
<dbReference type="InParanoid" id="A0A3Q7RKS8"/>
<feature type="compositionally biased region" description="Polar residues" evidence="6">
    <location>
        <begin position="12"/>
        <end position="50"/>
    </location>
</feature>
<dbReference type="SUPFAM" id="SSF52540">
    <property type="entry name" value="P-loop containing nucleoside triphosphate hydrolases"/>
    <property type="match status" value="2"/>
</dbReference>
<dbReference type="Gene3D" id="1.20.5.190">
    <property type="match status" value="3"/>
</dbReference>
<dbReference type="InterPro" id="IPR000048">
    <property type="entry name" value="IQ_motif_EF-hand-BS"/>
</dbReference>
<evidence type="ECO:0000256" key="1">
    <source>
        <dbReference type="ARBA" id="ARBA00022473"/>
    </source>
</evidence>
<keyword evidence="7" id="KW-1185">Reference proteome</keyword>
<feature type="region of interest" description="Disordered" evidence="6">
    <location>
        <begin position="549"/>
        <end position="589"/>
    </location>
</feature>
<evidence type="ECO:0000256" key="5">
    <source>
        <dbReference type="ARBA" id="ARBA00070684"/>
    </source>
</evidence>
<feature type="region of interest" description="Disordered" evidence="6">
    <location>
        <begin position="2651"/>
        <end position="2672"/>
    </location>
</feature>
<reference key="1">
    <citation type="submission" date="2019-01" db="UniProtKB">
        <authorList>
            <consortium name="RefSeq"/>
        </authorList>
    </citation>
    <scope>IDENTIFICATION</scope>
</reference>
<feature type="compositionally biased region" description="Polar residues" evidence="6">
    <location>
        <begin position="1442"/>
        <end position="1453"/>
    </location>
</feature>
<feature type="region of interest" description="Disordered" evidence="6">
    <location>
        <begin position="475"/>
        <end position="500"/>
    </location>
</feature>
<feature type="region of interest" description="Disordered" evidence="6">
    <location>
        <begin position="1720"/>
        <end position="1745"/>
    </location>
</feature>
<proteinExistence type="predicted"/>
<sequence>MALQGRADPPRNQDNAGSNTLQLSPNGQSLYQPQSVSNLQDKAGTLSPQPQHKPLASRESLLQQHDKDKMVPRHIPHLRAVVESQAFKNILVDEMDIMLSCAATLIQANWRGYQLRQKLISQMMAAKAIQEAWRRFNTRRLLRSGKLVGKKVSTEEGDIPYHTPQQVRFQHPGEGKPPAAPPVMVSKETQFPSSDTLAACTHQLALLQAQRAPPCTTGDPGINFLPHQTVAVRLPCPVSLDAKCHPCLGTRTVRNACLVHVEGDMVKTKQVATRASKAGAPGPLPCGRCAQAVHRSLKTQAQTHVETEVLKAPLQTGPAFVINKTPPQMYPVTAMTKTPPQPCLVPTVTIAKTPPQVYPAARMTKTPTQMYPAAAITKTPPQTYPAVAMTKTPLQSCLAAMMNKTPPQPCPAPMVTITKAPPQTYQVAPMARSPPQTCPVAAMTKTSPQTSQPATVTKNPLQSCLEALVNKTQPQPCPAAPISKTPTQMRPTASMTDTSPQTRPAAMMAKISPQICLLASMIKPPTQTRPVATMTKSPPEMCPVPTMTKTPTQMRPAAPMTKTPPQKCPVAGMAKTPSQMLPGASVTKTPPQTRLAAMVTKTPAQFRSMAAILRTLCLPPSAGGNLKSSPPVAVAAGIPNASSHTCLNGPKAKAVVNTKQTAGMVRVSSHSYLAEGKVKYFNSPHLGAGAPKAPAKPPLEAEKMKVFAQKQVKTETVSSTGVAIGMPGASPWGKMAEDRNKSSLQTHLRADVKVQSQAYVPVETAMVLPQAQLATCPAKALPQTHLDTCLAKALPQERLATCSTTASSQGQLLAEVTAVLPQAHLGTCLSKTVPQAHPHAKLTTTQAQTHLGTCLSKALSQAHPPAKLTKAPSFAHLGTCLTKAQSQAHLATGVIKVQSQAHLPTGLTKVQSQAQLVTETARCLYTAHQAAELSGKTQSQPLLAGFKASTQPCQHVGALGTLPRAKPEDRLTQIQPHSYVQGKATQGPRQGASETQSMLVPLLASAGHPTCNIESWGDSGATRAQSPMPSPATPCPEELTASQLASLCTELAAEMGSQEDLRALLAKALSQGQVKAALNQALSKKLLGSTMAKALPQGMLGAALMKVLSWGELGLALSHTLSPSELRAELTKAKQGKLVDVLSKALTEEEWAALSQALCQGELGAVLSQSFSQAALRTGVVLPKATSKTAGNRMTVFPAPVEVDHRGSPSTAWGPVLGPVRPQPSKVRFPQDGAWEGFSTGWPAGFLEEMGDGAMLGGSPCSPVVSMGVSLASRVVTAIHRYPLVAALDPSLSWEMESSRGSSSDLYLSPEVSEENVCLPPGASELTSDLNPVESDTDPSLPKPPHLQLPPSLWQPLIANGVGPSTSQQSVVAGGRAPSSHKPHAVSRVAPHLWASSGEGRVASGMLPRTSGGGRAVHSHQCAAAYGGSVCCCQPSGVNKVSSSMYRPSTTKVPRQPPMVREETMQKAQSPNHKRASMNTRERINKATPGPLRAATVSKMSLTQPQTSKAGDITLGLLPSSMAPGPHWALKTQADPSVFPASPGRRFAHTLSHTAVPRQERNRTQGTISSAGCPPEQVTGHIRNELAVSLPQGPNNDIAGSLSQGSTDYGPNVSNSQSSLPSCSSLNLSTMSVAGLRDVELVEQGSWEARLDGDIHLDTLLSGEAVGRPQKPRDREEFKKAGRGHTTPNLYEQPSAGSELIPILHHSSVSGRVTLSVHWSSDDQDERDMTSGQSSMDLKERLSQKSYRTGLTRSLSLDNVIPTTYQQPSAATRLTSSLSQPSVVSKVAPNPGQPFMVSKVTRSTSELSMATKVIPSLTEPSMPSKVNLSLDQKSWASGMTPSLAQPSTTGGGATNLVQPFVTGEVASSLALPSVTSALAPNLAQPSVTSRVAPSLAQPSVTSGLAPNLAQPSMTSGVASSVALPSMTSGVAPNLAQATMTGGVVPSLAQASVTTGVAHSLAQPSVTSGVAPSLAQPSVTGGVAPSLAQASMTSGVACSLAQPSVTGGVAPSLAWPSVTSGVAPSLAQPSMTSGVAPGLAQPSMTNGVAPSLAQPSMTSGVASSLAQASVTSGVAPSLAWPSVTGGMAPSLSQASMTNGVALSLAQPAVTGGVGPSIAQASMTSGVAPSLARPSLTSGVAPSLAQASMTSGVAPSLAWPSVTSGVARRLARPSVTGGVAPSLAQPSVTSGVAPSLSQASVTSGVAPSLAQPSVIGGVTPSLSQASATGHVAPGLAQPSVTGGVAPSLAQASMTSGVAPSLAQPSMTGGVARSLAQASMTSGVVPSLARPSVTGGVAPSLAQASVTSGVAPSLARPSVTGGVAPSVAQASVTSGVASSLARPSVTGGVAPSLARPSVTGGVAPSLAQASMTSGVAPSLARPSVTGGVAPSLTQPSVTCWMAPRLSQASMTNGVALSLAQPAVTSGVGPSLAQASVTNGVAPSLAQPSVTSGVVPSLARPSVTGGVAPSLAQASVTGGVAPSLTQPSVTCWMAPRLSQASMTNGVAPSLAQPAVTSGVGPSLAQASMTSGVAPSLARPSVTSGVAPSLSQASVTSGVAPSLAQPSVIGGVTPSLSEASVTGDVAPSLARPSVTGGMAPSFTQPSVTGGVPPSLAQASMTSGVAPSLAWPSVTIGMDPSLAKASITKLSRRSGVTPSLAKPSIAKPSMTSGVTPSLAKPSVTSAIAPSLGKPCMTDGAAPTIAQPSVTGGVAPSLAQAPVACVVAPSLVQPSVACVVVSNLAQPPMTSGMDPSLAQPFVANREPLSLFQPSVIGGASCVAGQSGWAPKVGSNLPPRVNAMAPSLRHPSFVTEVPLSTSYSSAISRPGQDLSQSSVAARMAPCQDPVMVGGVASNAQAPEFSEVSLAFHQLLGVGGGHTSVTELSAVTLSAPNLYQASGASGEDSCLDQGTSICPGALFQGTMAVGMFPHMSRGTLAAGMFLGMSPGPVSPGMTGSVCQRSVTTGMGPNQFQMASGVTPIASPAPVAGAPLIHKQASEGPGFSRASVPKRLGMSPFKFSQANAGANMPQVNVDLPISLNHQHPSVSTIMAPGYEQGNAFSQEPVMDTASGLVPGSVATRMTTAMAPGTVASGAAPSLPPGSVIKGVGQSLPPGSVISAVPPHLLPGYVVGCVAQTLPEGSVIYSISHSLPPGSLISGMGQGLPPDPVASAVAQNFPPGSVASGVPPSLMATSGAGGKRQSFIRPSVSFTAPSLIPGSVSSGMGPGVSPGSVASSVVPAIDAGGLNQDLILGSTDNAAGLPSTVGNVAQSLPQGSMLIGITPRPYHGALAREGSTAPFQVSHATGLAQLHPQALESSGTTRRVHQVPTVLQRASQLSHALEMMPFEATDDQAMMKPEDPNKAVSQVSISSAESMVLDATPWMSHNPLSTDHSHEFLPSGQRPLLEMVPSQTKSLASGMTPVPPQSLNFAKHSMAGGTTPTLQQRSATSWEAPSSHFVTASRVPSVHMESVKVIGAPLARQASVAHVVPQSPSVTHMVPQDHVHKMGASPMVSGSPKLVHSSTMASSVYPGSIAGMGTPSTSQRSGTTYKASHVLYPPMAGGIASGGFQVEAVPRAHKKPASGDLTQRSHKFLGSKKSYRFMHGCLVSDMLDSNVARVVPLHEVQEHASRSSQESPEHSKSAPPAMIPIIRTTEVAHDTTVPKLPLEFRRVSLGYESSPDGSQRPLFTPESMQGFRDFHSAVAPAGSHSASLTPTVLQGPVDAGIAGGQAWNSAVPSVAVGPMTSAAAPGGPWDLARTSVPRDTAGREAAEDPRPSGELVTSMQAVEKIIIHAVVTIQACARGYLVRRTIKVWHRWAIIIQAVWRGYRVRRDLARLSQAATTIQAMWRGFCTRQNQTQAALLPGVWTKTDSRTKSMSDHRCFQSCQPHVCPLCQSLSPRLGSPPSVVMLMGSSPRTCHMCGHTLPTRVVHGMGQGSRVQAGMPWACGTPIASWSPRQSRCQHKAAMAIQSAWRGFTVRRQLRQRQVAARMLHATRRGHHTRASLTTDELLGPAAWDNSRHMQWPGV</sequence>
<dbReference type="InterPro" id="IPR052318">
    <property type="entry name" value="CellDiv_DevSignal_Domain"/>
</dbReference>
<feature type="compositionally biased region" description="Basic and acidic residues" evidence="6">
    <location>
        <begin position="1671"/>
        <end position="1680"/>
    </location>
</feature>